<feature type="compositionally biased region" description="Basic and acidic residues" evidence="1">
    <location>
        <begin position="38"/>
        <end position="56"/>
    </location>
</feature>
<reference evidence="2 3" key="1">
    <citation type="submission" date="2021-01" db="EMBL/GenBank/DDBJ databases">
        <title>WGS of actinomycetes isolated from Thailand.</title>
        <authorList>
            <person name="Thawai C."/>
        </authorList>
    </citation>
    <scope>NUCLEOTIDE SEQUENCE [LARGE SCALE GENOMIC DNA]</scope>
    <source>
        <strain evidence="2 3">CH5-8</strain>
    </source>
</reference>
<dbReference type="RefSeq" id="WP_201815377.1">
    <property type="nucleotide sequence ID" value="NZ_JAERRH010000003.1"/>
</dbReference>
<evidence type="ECO:0000313" key="2">
    <source>
        <dbReference type="EMBL" id="MBL1104938.1"/>
    </source>
</evidence>
<sequence>MAIYERGSGPHVAERVQPEPGGSEEKRLEALAEQGADGWHRVEDAELEPASKDSASKRPAKAAQKTEEKS</sequence>
<dbReference type="EMBL" id="JAERRH010000003">
    <property type="protein sequence ID" value="MBL1104938.1"/>
    <property type="molecule type" value="Genomic_DNA"/>
</dbReference>
<feature type="region of interest" description="Disordered" evidence="1">
    <location>
        <begin position="1"/>
        <end position="70"/>
    </location>
</feature>
<evidence type="ECO:0000313" key="3">
    <source>
        <dbReference type="Proteomes" id="UP000621386"/>
    </source>
</evidence>
<comment type="caution">
    <text evidence="2">The sequence shown here is derived from an EMBL/GenBank/DDBJ whole genome shotgun (WGS) entry which is preliminary data.</text>
</comment>
<feature type="compositionally biased region" description="Basic and acidic residues" evidence="1">
    <location>
        <begin position="12"/>
        <end position="30"/>
    </location>
</feature>
<keyword evidence="3" id="KW-1185">Reference proteome</keyword>
<dbReference type="Proteomes" id="UP000621386">
    <property type="component" value="Unassembled WGS sequence"/>
</dbReference>
<gene>
    <name evidence="2" type="ORF">JK361_10080</name>
</gene>
<protein>
    <submittedName>
        <fullName evidence="2">Uncharacterized protein</fullName>
    </submittedName>
</protein>
<name>A0ABS1NXZ3_9ACTN</name>
<accession>A0ABS1NXZ3</accession>
<evidence type="ECO:0000256" key="1">
    <source>
        <dbReference type="SAM" id="MobiDB-lite"/>
    </source>
</evidence>
<organism evidence="2 3">
    <name type="scientific">Streptomyces musisoli</name>
    <dbReference type="NCBI Taxonomy" id="2802280"/>
    <lineage>
        <taxon>Bacteria</taxon>
        <taxon>Bacillati</taxon>
        <taxon>Actinomycetota</taxon>
        <taxon>Actinomycetes</taxon>
        <taxon>Kitasatosporales</taxon>
        <taxon>Streptomycetaceae</taxon>
        <taxon>Streptomyces</taxon>
    </lineage>
</organism>
<proteinExistence type="predicted"/>